<dbReference type="RefSeq" id="WP_102757863.1">
    <property type="nucleotide sequence ID" value="NZ_CP025791.1"/>
</dbReference>
<dbReference type="AlphaFoldDB" id="A0A2K9PVZ0"/>
<protein>
    <submittedName>
        <fullName evidence="1">Uncharacterized protein</fullName>
    </submittedName>
</protein>
<organism evidence="1 2">
    <name type="scientific">Flavivirga eckloniae</name>
    <dbReference type="NCBI Taxonomy" id="1803846"/>
    <lineage>
        <taxon>Bacteria</taxon>
        <taxon>Pseudomonadati</taxon>
        <taxon>Bacteroidota</taxon>
        <taxon>Flavobacteriia</taxon>
        <taxon>Flavobacteriales</taxon>
        <taxon>Flavobacteriaceae</taxon>
        <taxon>Flavivirga</taxon>
    </lineage>
</organism>
<keyword evidence="2" id="KW-1185">Reference proteome</keyword>
<dbReference type="Proteomes" id="UP000235826">
    <property type="component" value="Chromosome"/>
</dbReference>
<accession>A0A2K9PVZ0</accession>
<evidence type="ECO:0000313" key="2">
    <source>
        <dbReference type="Proteomes" id="UP000235826"/>
    </source>
</evidence>
<dbReference type="EMBL" id="CP025791">
    <property type="protein sequence ID" value="AUP81220.1"/>
    <property type="molecule type" value="Genomic_DNA"/>
</dbReference>
<reference evidence="1 2" key="1">
    <citation type="submission" date="2018-01" db="EMBL/GenBank/DDBJ databases">
        <title>Complete genome sequence of Flavivirga eckloniae ECD14 isolated from seaweed Ecklonia cava.</title>
        <authorList>
            <person name="Lee J.H."/>
            <person name="Baik K.S."/>
            <person name="Seong C.N."/>
        </authorList>
    </citation>
    <scope>NUCLEOTIDE SEQUENCE [LARGE SCALE GENOMIC DNA]</scope>
    <source>
        <strain evidence="1 2">ECD14</strain>
    </source>
</reference>
<proteinExistence type="predicted"/>
<dbReference type="KEGG" id="fek:C1H87_21885"/>
<sequence length="113" mass="13050">MSKSLKPLYSLTIGEYIELNKRTFAEEVGKLLNNQQTNSKEENKSDIIFIDEAADLTGYKKATLYSKVCRFEIPVLSRRKPLTFSRQAIIDWISNGKPSLIDEETDKYLKSKR</sequence>
<evidence type="ECO:0000313" key="1">
    <source>
        <dbReference type="EMBL" id="AUP81220.1"/>
    </source>
</evidence>
<gene>
    <name evidence="1" type="ORF">C1H87_21885</name>
</gene>
<name>A0A2K9PVZ0_9FLAO</name>
<dbReference type="OrthoDB" id="597977at2"/>